<dbReference type="Gene3D" id="1.20.1070.10">
    <property type="entry name" value="Rhodopsin 7-helix transmembrane proteins"/>
    <property type="match status" value="1"/>
</dbReference>
<keyword evidence="3 8" id="KW-1133">Transmembrane helix</keyword>
<organism evidence="10 11">
    <name type="scientific">Strongylocentrotus purpuratus</name>
    <name type="common">Purple sea urchin</name>
    <dbReference type="NCBI Taxonomy" id="7668"/>
    <lineage>
        <taxon>Eukaryota</taxon>
        <taxon>Metazoa</taxon>
        <taxon>Echinodermata</taxon>
        <taxon>Eleutherozoa</taxon>
        <taxon>Echinozoa</taxon>
        <taxon>Echinoidea</taxon>
        <taxon>Euechinoidea</taxon>
        <taxon>Echinacea</taxon>
        <taxon>Camarodonta</taxon>
        <taxon>Echinidea</taxon>
        <taxon>Strongylocentrotidae</taxon>
        <taxon>Strongylocentrotus</taxon>
    </lineage>
</organism>
<evidence type="ECO:0000256" key="2">
    <source>
        <dbReference type="ARBA" id="ARBA00022692"/>
    </source>
</evidence>
<proteinExistence type="predicted"/>
<dbReference type="OrthoDB" id="9946013at2759"/>
<evidence type="ECO:0000256" key="8">
    <source>
        <dbReference type="SAM" id="Phobius"/>
    </source>
</evidence>
<dbReference type="InParanoid" id="A0A7M7NIH1"/>
<evidence type="ECO:0000256" key="6">
    <source>
        <dbReference type="ARBA" id="ARBA00023170"/>
    </source>
</evidence>
<dbReference type="GO" id="GO:0007186">
    <property type="term" value="P:G protein-coupled receptor signaling pathway"/>
    <property type="evidence" value="ECO:0000318"/>
    <property type="project" value="GO_Central"/>
</dbReference>
<dbReference type="KEGG" id="spu:105438659"/>
<evidence type="ECO:0000259" key="9">
    <source>
        <dbReference type="PROSITE" id="PS50262"/>
    </source>
</evidence>
<dbReference type="PANTHER" id="PTHR45695:SF26">
    <property type="entry name" value="NEUROPEPTIDE CCHAMIDE-1 RECEPTOR"/>
    <property type="match status" value="1"/>
</dbReference>
<dbReference type="SUPFAM" id="SSF81321">
    <property type="entry name" value="Family A G protein-coupled receptor-like"/>
    <property type="match status" value="1"/>
</dbReference>
<dbReference type="Proteomes" id="UP000007110">
    <property type="component" value="Unassembled WGS sequence"/>
</dbReference>
<evidence type="ECO:0000256" key="5">
    <source>
        <dbReference type="ARBA" id="ARBA00023136"/>
    </source>
</evidence>
<reference evidence="11" key="1">
    <citation type="submission" date="2015-02" db="EMBL/GenBank/DDBJ databases">
        <title>Genome sequencing for Strongylocentrotus purpuratus.</title>
        <authorList>
            <person name="Murali S."/>
            <person name="Liu Y."/>
            <person name="Vee V."/>
            <person name="English A."/>
            <person name="Wang M."/>
            <person name="Skinner E."/>
            <person name="Han Y."/>
            <person name="Muzny D.M."/>
            <person name="Worley K.C."/>
            <person name="Gibbs R.A."/>
        </authorList>
    </citation>
    <scope>NUCLEOTIDE SEQUENCE</scope>
</reference>
<evidence type="ECO:0000256" key="1">
    <source>
        <dbReference type="ARBA" id="ARBA00004141"/>
    </source>
</evidence>
<keyword evidence="6" id="KW-0675">Receptor</keyword>
<evidence type="ECO:0000256" key="4">
    <source>
        <dbReference type="ARBA" id="ARBA00023040"/>
    </source>
</evidence>
<sequence>MTATPSMANCSDMEYGDCTNYTEVNMNTTEMTRPFIPAAINWPRITILSCVMIFGILANGSLIFIVLKNSFLRKTQNILFVNLMVGDLVCLLINVPFVIEYELMQGNTNVRGDFMCKFTTASLIMSACVVVYSLVALSIERYQKIADPFNRCGETCCSGAFRRCSIHSNGLIIAAIWICSFIVAAPVIVLAEYKINGCKWIAHHTDTAKIYKVFRAVTTFIIPFIMIVTVHIIIACTLLKSIRDPVVRNSELNRSLNGSGRQNRRRSPRIRSRVKIAVVVTVLSAMFFVAQLPGTIVNILFEFKSSLIHSPSFVAFYRWARIPFYVLCCFNPIMMYILSSRFRKQLILDCYFPSGLLVKYSSTSTHSRILFFFIFISITSIYIRFLVI</sequence>
<reference evidence="10" key="2">
    <citation type="submission" date="2021-01" db="UniProtKB">
        <authorList>
            <consortium name="EnsemblMetazoa"/>
        </authorList>
    </citation>
    <scope>IDENTIFICATION</scope>
</reference>
<comment type="subcellular location">
    <subcellularLocation>
        <location evidence="1">Membrane</location>
        <topology evidence="1">Multi-pass membrane protein</topology>
    </subcellularLocation>
</comment>
<feature type="transmembrane region" description="Helical" evidence="8">
    <location>
        <begin position="79"/>
        <end position="99"/>
    </location>
</feature>
<feature type="domain" description="G-protein coupled receptors family 1 profile" evidence="9">
    <location>
        <begin position="58"/>
        <end position="335"/>
    </location>
</feature>
<feature type="transmembrane region" description="Helical" evidence="8">
    <location>
        <begin position="45"/>
        <end position="67"/>
    </location>
</feature>
<accession>A0A7M7NIH1</accession>
<keyword evidence="4" id="KW-0297">G-protein coupled receptor</keyword>
<dbReference type="GO" id="GO:0005886">
    <property type="term" value="C:plasma membrane"/>
    <property type="evidence" value="ECO:0000318"/>
    <property type="project" value="GO_Central"/>
</dbReference>
<dbReference type="InterPro" id="IPR017452">
    <property type="entry name" value="GPCR_Rhodpsn_7TM"/>
</dbReference>
<dbReference type="Pfam" id="PF00001">
    <property type="entry name" value="7tm_1"/>
    <property type="match status" value="1"/>
</dbReference>
<keyword evidence="11" id="KW-1185">Reference proteome</keyword>
<dbReference type="GeneID" id="105438659"/>
<protein>
    <recommendedName>
        <fullName evidence="9">G-protein coupled receptors family 1 profile domain-containing protein</fullName>
    </recommendedName>
</protein>
<dbReference type="InterPro" id="IPR000276">
    <property type="entry name" value="GPCR_Rhodpsn"/>
</dbReference>
<dbReference type="PROSITE" id="PS50262">
    <property type="entry name" value="G_PROTEIN_RECEP_F1_2"/>
    <property type="match status" value="1"/>
</dbReference>
<name>A0A7M7NIH1_STRPU</name>
<dbReference type="FunFam" id="1.20.1070.10:FF:000652">
    <property type="entry name" value="Uncharacterized protein"/>
    <property type="match status" value="1"/>
</dbReference>
<keyword evidence="2 8" id="KW-0812">Transmembrane</keyword>
<feature type="transmembrane region" description="Helical" evidence="8">
    <location>
        <begin position="316"/>
        <end position="338"/>
    </location>
</feature>
<feature type="transmembrane region" description="Helical" evidence="8">
    <location>
        <begin position="119"/>
        <end position="139"/>
    </location>
</feature>
<dbReference type="AlphaFoldDB" id="A0A7M7NIH1"/>
<feature type="transmembrane region" description="Helical" evidence="8">
    <location>
        <begin position="213"/>
        <end position="239"/>
    </location>
</feature>
<dbReference type="GO" id="GO:0008188">
    <property type="term" value="F:neuropeptide receptor activity"/>
    <property type="evidence" value="ECO:0000318"/>
    <property type="project" value="GO_Central"/>
</dbReference>
<evidence type="ECO:0000256" key="7">
    <source>
        <dbReference type="ARBA" id="ARBA00023224"/>
    </source>
</evidence>
<dbReference type="EnsemblMetazoa" id="XM_030981265">
    <property type="protein sequence ID" value="XP_030837125"/>
    <property type="gene ID" value="LOC105438659"/>
</dbReference>
<dbReference type="PRINTS" id="PR00237">
    <property type="entry name" value="GPCRRHODOPSN"/>
</dbReference>
<dbReference type="PANTHER" id="PTHR45695">
    <property type="entry name" value="LEUCOKININ RECEPTOR-RELATED"/>
    <property type="match status" value="1"/>
</dbReference>
<feature type="transmembrane region" description="Helical" evidence="8">
    <location>
        <begin position="369"/>
        <end position="387"/>
    </location>
</feature>
<keyword evidence="7" id="KW-0807">Transducer</keyword>
<evidence type="ECO:0000256" key="3">
    <source>
        <dbReference type="ARBA" id="ARBA00022989"/>
    </source>
</evidence>
<dbReference type="CDD" id="cd00637">
    <property type="entry name" value="7tm_classA_rhodopsin-like"/>
    <property type="match status" value="1"/>
</dbReference>
<feature type="transmembrane region" description="Helical" evidence="8">
    <location>
        <begin position="274"/>
        <end position="296"/>
    </location>
</feature>
<dbReference type="RefSeq" id="XP_030837125.1">
    <property type="nucleotide sequence ID" value="XM_030981265.1"/>
</dbReference>
<evidence type="ECO:0000313" key="10">
    <source>
        <dbReference type="EnsemblMetazoa" id="XP_030837125"/>
    </source>
</evidence>
<evidence type="ECO:0000313" key="11">
    <source>
        <dbReference type="Proteomes" id="UP000007110"/>
    </source>
</evidence>
<keyword evidence="5 8" id="KW-0472">Membrane</keyword>
<feature type="transmembrane region" description="Helical" evidence="8">
    <location>
        <begin position="171"/>
        <end position="193"/>
    </location>
</feature>